<accession>A0A382DEW4</accession>
<proteinExistence type="predicted"/>
<reference evidence="1" key="1">
    <citation type="submission" date="2018-05" db="EMBL/GenBank/DDBJ databases">
        <authorList>
            <person name="Lanie J.A."/>
            <person name="Ng W.-L."/>
            <person name="Kazmierczak K.M."/>
            <person name="Andrzejewski T.M."/>
            <person name="Davidsen T.M."/>
            <person name="Wayne K.J."/>
            <person name="Tettelin H."/>
            <person name="Glass J.I."/>
            <person name="Rusch D."/>
            <person name="Podicherti R."/>
            <person name="Tsui H.-C.T."/>
            <person name="Winkler M.E."/>
        </authorList>
    </citation>
    <scope>NUCLEOTIDE SEQUENCE</scope>
</reference>
<organism evidence="1">
    <name type="scientific">marine metagenome</name>
    <dbReference type="NCBI Taxonomy" id="408172"/>
    <lineage>
        <taxon>unclassified sequences</taxon>
        <taxon>metagenomes</taxon>
        <taxon>ecological metagenomes</taxon>
    </lineage>
</organism>
<evidence type="ECO:0008006" key="2">
    <source>
        <dbReference type="Google" id="ProtNLM"/>
    </source>
</evidence>
<sequence>MYKKNKSVFYRGQSSSGKGMGIGMLGLGVYLTWTESMAQRFADKQSGGVVQTYKVKRGLNMCDNTSKAFAEAMANLGRKPWEWSHSKEFSGFLTGELKQMGFDGAYTDNPAEGIVIFDKKNVKEIK</sequence>
<dbReference type="AlphaFoldDB" id="A0A382DEW4"/>
<dbReference type="EMBL" id="UINC01038939">
    <property type="protein sequence ID" value="SVB36689.1"/>
    <property type="molecule type" value="Genomic_DNA"/>
</dbReference>
<evidence type="ECO:0000313" key="1">
    <source>
        <dbReference type="EMBL" id="SVB36689.1"/>
    </source>
</evidence>
<gene>
    <name evidence="1" type="ORF">METZ01_LOCUS189543</name>
</gene>
<protein>
    <recommendedName>
        <fullName evidence="2">RES domain-containing protein</fullName>
    </recommendedName>
</protein>
<name>A0A382DEW4_9ZZZZ</name>